<protein>
    <submittedName>
        <fullName evidence="2">Uncharacterized protein</fullName>
    </submittedName>
</protein>
<reference evidence="2 3" key="1">
    <citation type="journal article" date="2020" name="ISME J.">
        <title>Uncovering the hidden diversity of litter-decomposition mechanisms in mushroom-forming fungi.</title>
        <authorList>
            <person name="Floudas D."/>
            <person name="Bentzer J."/>
            <person name="Ahren D."/>
            <person name="Johansson T."/>
            <person name="Persson P."/>
            <person name="Tunlid A."/>
        </authorList>
    </citation>
    <scope>NUCLEOTIDE SEQUENCE [LARGE SCALE GENOMIC DNA]</scope>
    <source>
        <strain evidence="2 3">CBS 291.85</strain>
    </source>
</reference>
<feature type="compositionally biased region" description="Basic and acidic residues" evidence="1">
    <location>
        <begin position="1156"/>
        <end position="1166"/>
    </location>
</feature>
<comment type="caution">
    <text evidence="2">The sequence shown here is derived from an EMBL/GenBank/DDBJ whole genome shotgun (WGS) entry which is preliminary data.</text>
</comment>
<feature type="compositionally biased region" description="Low complexity" evidence="1">
    <location>
        <begin position="713"/>
        <end position="724"/>
    </location>
</feature>
<feature type="compositionally biased region" description="Low complexity" evidence="1">
    <location>
        <begin position="181"/>
        <end position="194"/>
    </location>
</feature>
<feature type="compositionally biased region" description="Polar residues" evidence="1">
    <location>
        <begin position="402"/>
        <end position="424"/>
    </location>
</feature>
<feature type="compositionally biased region" description="Low complexity" evidence="1">
    <location>
        <begin position="730"/>
        <end position="742"/>
    </location>
</feature>
<feature type="compositionally biased region" description="Low complexity" evidence="1">
    <location>
        <begin position="35"/>
        <end position="47"/>
    </location>
</feature>
<feature type="compositionally biased region" description="Polar residues" evidence="1">
    <location>
        <begin position="697"/>
        <end position="706"/>
    </location>
</feature>
<proteinExistence type="predicted"/>
<name>A0A8H5CCL3_9AGAR</name>
<feature type="region of interest" description="Disordered" evidence="1">
    <location>
        <begin position="802"/>
        <end position="907"/>
    </location>
</feature>
<accession>A0A8H5CCL3</accession>
<feature type="region of interest" description="Disordered" evidence="1">
    <location>
        <begin position="1230"/>
        <end position="1350"/>
    </location>
</feature>
<feature type="region of interest" description="Disordered" evidence="1">
    <location>
        <begin position="62"/>
        <end position="746"/>
    </location>
</feature>
<dbReference type="EMBL" id="JAACJM010000186">
    <property type="protein sequence ID" value="KAF5339246.1"/>
    <property type="molecule type" value="Genomic_DNA"/>
</dbReference>
<evidence type="ECO:0000256" key="1">
    <source>
        <dbReference type="SAM" id="MobiDB-lite"/>
    </source>
</evidence>
<feature type="compositionally biased region" description="Low complexity" evidence="1">
    <location>
        <begin position="843"/>
        <end position="852"/>
    </location>
</feature>
<feature type="compositionally biased region" description="Low complexity" evidence="1">
    <location>
        <begin position="339"/>
        <end position="376"/>
    </location>
</feature>
<sequence>MTLSVDLSPPRPGFLSDIASLRSLSSRKKKKNAGSIRNSISSSNPPSVTKVKIETRLKSAMSGILSSRGSSKLNENQPLHLGGKNVGEVGYTEHAAASSAPDVSLGVKKNGSQRQLNGSPLQARPQPQSQDPAQVPAPGSAHAPAPNRTKQSKSIIKRLSTTFRNQKSATATPNPPPLPSPAHSSFPVDPSSSRSHTRRPSKSDVPNPLPTQQAKNAREAALRERGLLPALPSSNYNHGLQRDLSALEREQDRRLTVVLPAPDPVPSGDANESGVSAADLIKKEWEEKERQMRREREKEDEERRGKEAEQAERDEQMKIDFDGEKEDLKRMRSFRFGGSSPSSPTTTTLTASASASEPAPLTDTIGNAAVSSSASAPIATGGASTGPSSIDGPGPSVPASASDGSSPGTGSDAQSESQAHTHAQAQIVEPGTLLSRPSESESDPRPDSEDAHVVDHNRGHSPGDDDEDNASGPIPVPVVHKPLLEMLEEVEKEMVSAVSPSASSSPSIQRASSQYDQHQHEEHPQKQTQPMLVVSADLGTEAGAGPRDIDFGMPLPLPSHPTTPGPPTPATSTSPTLSPTSPTFPTSPTLRKPTSSTSLRDRARSVLISAIPPSAPPSGPLPPLPSLGSSASAASSSASSPGSPSPINSNPNPSSTPLLTPNPDLSSSSSIANPNSPLLTTTWGKDNGDSDSDGGSRPNSKLSSPGFSPLSLAADTGTGTIDGIVGEGSPGSNPNVNNPISPWASGLQTLQAPGAQTPTIVKSGFDFGQEPGSEVVVVQSEDGHEDEDVTTRDIPATAIAEVGANPNPIASPTSPTFQTFHTPPTSPSYITSYSAGSLAPPLSRSQSRSKTSSEYKPQPNVNAKSKSKSKSRSRSGSRSPSRSRSDENDTTSTEIDDQDNDKSVSLSTPTTFELDLDHDASSQITLSTLESALHSGSSTGHGAGCGSGVLLGTSNSRNLLHGNGIPVIVESPEDAQVLSEHGIGRIDSEDVGVDSQAGADVLKGKMKMERVMEMGVEEEEEEAGEGGEGGDRSLGAVISKSVTAASSTSPGSGIITSVSTPLTLDTVPEDSPLITTLPTSVSTPNPNLAVDGVGINASEVSSTTNINAVEDTITSPITITTSPILDDANITPSPISISTPTSSAGPHLKIADNDTTNVKEKSERRKSLSLFSRRKSTLETSPGGNETGKTSTLSQLKRSVVGSLMSKTKRAKSPGPLVLGLNGGGAAVKGQFDASHLPPSPSIPEAFKAQQQGQGQGRAQSPLSDSEAGHDDEPQSPSQSQEASASAGELQRGRTQTVRGGGNGQPKLTSSDSSSSRIKTTGVGLRNVNANRSSTLPGSPTSSSHPRVAVDPTMHSRGSILFQTSGIEDEESRRVTEVAFLY</sequence>
<feature type="compositionally biased region" description="Low complexity" evidence="1">
    <location>
        <begin position="570"/>
        <end position="590"/>
    </location>
</feature>
<feature type="compositionally biased region" description="Polar residues" evidence="1">
    <location>
        <begin position="64"/>
        <end position="77"/>
    </location>
</feature>
<gene>
    <name evidence="2" type="ORF">D9758_013288</name>
</gene>
<feature type="compositionally biased region" description="Basic and acidic residues" evidence="1">
    <location>
        <begin position="216"/>
        <end position="226"/>
    </location>
</feature>
<feature type="compositionally biased region" description="Basic and acidic residues" evidence="1">
    <location>
        <begin position="438"/>
        <end position="463"/>
    </location>
</feature>
<feature type="compositionally biased region" description="Basic and acidic residues" evidence="1">
    <location>
        <begin position="280"/>
        <end position="330"/>
    </location>
</feature>
<feature type="compositionally biased region" description="Low complexity" evidence="1">
    <location>
        <begin position="1275"/>
        <end position="1298"/>
    </location>
</feature>
<dbReference type="Proteomes" id="UP000559256">
    <property type="component" value="Unassembled WGS sequence"/>
</dbReference>
<feature type="compositionally biased region" description="Polar residues" evidence="1">
    <location>
        <begin position="808"/>
        <end position="821"/>
    </location>
</feature>
<feature type="compositionally biased region" description="Polar residues" evidence="1">
    <location>
        <begin position="110"/>
        <end position="132"/>
    </location>
</feature>
<keyword evidence="3" id="KW-1185">Reference proteome</keyword>
<feature type="compositionally biased region" description="Low complexity" evidence="1">
    <location>
        <begin position="495"/>
        <end position="507"/>
    </location>
</feature>
<evidence type="ECO:0000313" key="3">
    <source>
        <dbReference type="Proteomes" id="UP000559256"/>
    </source>
</evidence>
<feature type="compositionally biased region" description="Polar residues" evidence="1">
    <location>
        <begin position="148"/>
        <end position="167"/>
    </location>
</feature>
<feature type="region of interest" description="Disordered" evidence="1">
    <location>
        <begin position="25"/>
        <end position="50"/>
    </location>
</feature>
<feature type="compositionally biased region" description="Pro residues" evidence="1">
    <location>
        <begin position="613"/>
        <end position="625"/>
    </location>
</feature>
<feature type="compositionally biased region" description="Low complexity" evidence="1">
    <location>
        <begin position="1333"/>
        <end position="1344"/>
    </location>
</feature>
<dbReference type="OrthoDB" id="3168445at2759"/>
<feature type="compositionally biased region" description="Basic and acidic residues" evidence="1">
    <location>
        <begin position="245"/>
        <end position="255"/>
    </location>
</feature>
<evidence type="ECO:0000313" key="2">
    <source>
        <dbReference type="EMBL" id="KAF5339246.1"/>
    </source>
</evidence>
<feature type="compositionally biased region" description="Polar residues" evidence="1">
    <location>
        <begin position="1179"/>
        <end position="1197"/>
    </location>
</feature>
<feature type="compositionally biased region" description="Pro residues" evidence="1">
    <location>
        <begin position="555"/>
        <end position="569"/>
    </location>
</feature>
<feature type="compositionally biased region" description="Basic residues" evidence="1">
    <location>
        <begin position="865"/>
        <end position="875"/>
    </location>
</feature>
<feature type="compositionally biased region" description="Low complexity" evidence="1">
    <location>
        <begin position="626"/>
        <end position="679"/>
    </location>
</feature>
<organism evidence="2 3">
    <name type="scientific">Tetrapyrgos nigripes</name>
    <dbReference type="NCBI Taxonomy" id="182062"/>
    <lineage>
        <taxon>Eukaryota</taxon>
        <taxon>Fungi</taxon>
        <taxon>Dikarya</taxon>
        <taxon>Basidiomycota</taxon>
        <taxon>Agaricomycotina</taxon>
        <taxon>Agaricomycetes</taxon>
        <taxon>Agaricomycetidae</taxon>
        <taxon>Agaricales</taxon>
        <taxon>Marasmiineae</taxon>
        <taxon>Marasmiaceae</taxon>
        <taxon>Tetrapyrgos</taxon>
    </lineage>
</organism>
<feature type="region of interest" description="Disordered" evidence="1">
    <location>
        <begin position="1156"/>
        <end position="1197"/>
    </location>
</feature>